<dbReference type="GO" id="GO:0016020">
    <property type="term" value="C:membrane"/>
    <property type="evidence" value="ECO:0007669"/>
    <property type="project" value="TreeGrafter"/>
</dbReference>
<dbReference type="PANTHER" id="PTHR43798">
    <property type="entry name" value="MONOACYLGLYCEROL LIPASE"/>
    <property type="match status" value="1"/>
</dbReference>
<proteinExistence type="predicted"/>
<accession>A0A1I1X6M4</accession>
<dbReference type="PANTHER" id="PTHR43798:SF31">
    <property type="entry name" value="AB HYDROLASE SUPERFAMILY PROTEIN YCLE"/>
    <property type="match status" value="1"/>
</dbReference>
<reference evidence="3 4" key="1">
    <citation type="submission" date="2016-10" db="EMBL/GenBank/DDBJ databases">
        <authorList>
            <person name="de Groot N.N."/>
        </authorList>
    </citation>
    <scope>NUCLEOTIDE SEQUENCE [LARGE SCALE GENOMIC DNA]</scope>
    <source>
        <strain evidence="3 4">DSM 11443</strain>
    </source>
</reference>
<dbReference type="Gene3D" id="3.40.50.1820">
    <property type="entry name" value="alpha/beta hydrolase"/>
    <property type="match status" value="1"/>
</dbReference>
<dbReference type="Proteomes" id="UP000198977">
    <property type="component" value="Unassembled WGS sequence"/>
</dbReference>
<sequence length="274" mass="29978">MARFETSDGLSLHYTDEGDGLPILCLSGLTRTTADFDYVTPHLAGHRLIKMDYRGRGQSDFDPDWKNYVLPVECRDVLELLAHLSLDKVAILGTSRGGLNAMGLAMGAKDRLLGVALNDIGPELDTRGLEVIMGYLGRNPTAKTHAEAAAAMPRFFPEFSAVPDSRWREEAAKHYTQTDKGLQITYDKHLRDAVAMAGADGAPDLWPFFDALAGLPLCCIQGANSNLLSDATVAEMRRRRPDMVLGVVPGRGHIPFLDEPEAVAALKTWLELMT</sequence>
<evidence type="ECO:0000313" key="3">
    <source>
        <dbReference type="EMBL" id="SFE02861.1"/>
    </source>
</evidence>
<dbReference type="AlphaFoldDB" id="A0A1I1X6M4"/>
<gene>
    <name evidence="3" type="ORF">SAMN04488523_104259</name>
</gene>
<evidence type="ECO:0000256" key="1">
    <source>
        <dbReference type="ARBA" id="ARBA00022801"/>
    </source>
</evidence>
<dbReference type="OrthoDB" id="9791366at2"/>
<organism evidence="3 4">
    <name type="scientific">Sulfitobacter brevis</name>
    <dbReference type="NCBI Taxonomy" id="74348"/>
    <lineage>
        <taxon>Bacteria</taxon>
        <taxon>Pseudomonadati</taxon>
        <taxon>Pseudomonadota</taxon>
        <taxon>Alphaproteobacteria</taxon>
        <taxon>Rhodobacterales</taxon>
        <taxon>Roseobacteraceae</taxon>
        <taxon>Sulfitobacter</taxon>
    </lineage>
</organism>
<dbReference type="InterPro" id="IPR000073">
    <property type="entry name" value="AB_hydrolase_1"/>
</dbReference>
<dbReference type="InterPro" id="IPR029058">
    <property type="entry name" value="AB_hydrolase_fold"/>
</dbReference>
<keyword evidence="4" id="KW-1185">Reference proteome</keyword>
<feature type="domain" description="AB hydrolase-1" evidence="2">
    <location>
        <begin position="23"/>
        <end position="265"/>
    </location>
</feature>
<evidence type="ECO:0000313" key="4">
    <source>
        <dbReference type="Proteomes" id="UP000198977"/>
    </source>
</evidence>
<dbReference type="Pfam" id="PF12697">
    <property type="entry name" value="Abhydrolase_6"/>
    <property type="match status" value="1"/>
</dbReference>
<dbReference type="STRING" id="74348.SAMN04488523_104259"/>
<protein>
    <submittedName>
        <fullName evidence="3">Pimeloyl-ACP methyl ester carboxylesterase</fullName>
    </submittedName>
</protein>
<dbReference type="EMBL" id="FOMW01000004">
    <property type="protein sequence ID" value="SFE02861.1"/>
    <property type="molecule type" value="Genomic_DNA"/>
</dbReference>
<name>A0A1I1X6M4_9RHOB</name>
<keyword evidence="1" id="KW-0378">Hydrolase</keyword>
<dbReference type="RefSeq" id="WP_093923176.1">
    <property type="nucleotide sequence ID" value="NZ_FOMW01000004.1"/>
</dbReference>
<dbReference type="GO" id="GO:0016787">
    <property type="term" value="F:hydrolase activity"/>
    <property type="evidence" value="ECO:0007669"/>
    <property type="project" value="UniProtKB-KW"/>
</dbReference>
<dbReference type="InterPro" id="IPR050266">
    <property type="entry name" value="AB_hydrolase_sf"/>
</dbReference>
<evidence type="ECO:0000259" key="2">
    <source>
        <dbReference type="Pfam" id="PF12697"/>
    </source>
</evidence>
<dbReference type="SUPFAM" id="SSF53474">
    <property type="entry name" value="alpha/beta-Hydrolases"/>
    <property type="match status" value="1"/>
</dbReference>